<keyword evidence="9" id="KW-1185">Reference proteome</keyword>
<dbReference type="Proteomes" id="UP000266118">
    <property type="component" value="Chromosome"/>
</dbReference>
<evidence type="ECO:0000259" key="7">
    <source>
        <dbReference type="Pfam" id="PF14322"/>
    </source>
</evidence>
<keyword evidence="3" id="KW-0732">Signal</keyword>
<dbReference type="AlphaFoldDB" id="A0A386HNH2"/>
<dbReference type="SUPFAM" id="SSF48452">
    <property type="entry name" value="TPR-like"/>
    <property type="match status" value="1"/>
</dbReference>
<evidence type="ECO:0000313" key="8">
    <source>
        <dbReference type="EMBL" id="AYD47303.1"/>
    </source>
</evidence>
<evidence type="ECO:0000256" key="4">
    <source>
        <dbReference type="ARBA" id="ARBA00023136"/>
    </source>
</evidence>
<sequence>MKKIFLIILSVSLLWLSSCKKFLDTSSPSSLSAQTVYGSPSLAKAAVMGLYGKMTDTYIYGQKLSVNWQGVSDIECNGTFTETGYNSTSSDTGPGNFYGSIYNATTRWSSLYDFAELSTTAVDGIRNSPILESSAAQMKPLLGEALVMRSLAYFNLVRYWGAVPFKRESSKSDLSNVYMGRVDIDTIYHYIVQDLQEAINYLPWLGANTEYGTAERITKGFAMGLLAKVSLFAGGWSLRDGNLFPNSTAEHNPNIPEQGGFYVGRPTNWKDYYQIAADTTASMIGSTENPHKLDPSYIDIWQKVCGQLPNPTNENLFEVAFGMGNNGDIGSLMGYPVAGNTKYGTRGFGGSYVTSTAYYFYSFDSTDTRRDATLTWLNYTSNNNEAISTNPLNVAFAKWRIYWTSPAFLALQKTATSRIATGINWILMRYADVYLMYAEAMNALVGPDVANPLAGGMTGRQALEKVRQRAFGVGSPKVTAYDPDFFKAIVNERAWEFGGESIRKEDLIRWGLLYDKIETMKKTLCLMFDDKQPVTIFDKTYQPTNFPQTVYYKYQAGNEFIDPTSINYYGNLPANPGSPYSSVSWFPKSALKPTTNPLPTSNYVIWPIRVLTAGTGLYPSYDYSAFLGTLSNGGDIQAALATYPMGNGSVYYRYPYAVYYQDIYQSNGKIQNTYGY</sequence>
<evidence type="ECO:0000256" key="3">
    <source>
        <dbReference type="ARBA" id="ARBA00022729"/>
    </source>
</evidence>
<dbReference type="RefSeq" id="WP_119986276.1">
    <property type="nucleotide sequence ID" value="NZ_CP032489.1"/>
</dbReference>
<reference evidence="8 9" key="1">
    <citation type="submission" date="2018-09" db="EMBL/GenBank/DDBJ databases">
        <title>Arachidicoccus sp. nov., a bacterium isolated from soil.</title>
        <authorList>
            <person name="Weon H.-Y."/>
            <person name="Kwon S.-W."/>
            <person name="Lee S.A."/>
        </authorList>
    </citation>
    <scope>NUCLEOTIDE SEQUENCE [LARGE SCALE GENOMIC DNA]</scope>
    <source>
        <strain evidence="8 9">KIS59-12</strain>
    </source>
</reference>
<dbReference type="KEGG" id="ark:D6B99_06565"/>
<dbReference type="InterPro" id="IPR033985">
    <property type="entry name" value="SusD-like_N"/>
</dbReference>
<dbReference type="GO" id="GO:0009279">
    <property type="term" value="C:cell outer membrane"/>
    <property type="evidence" value="ECO:0007669"/>
    <property type="project" value="UniProtKB-SubCell"/>
</dbReference>
<dbReference type="OrthoDB" id="5694214at2"/>
<dbReference type="Pfam" id="PF07980">
    <property type="entry name" value="SusD_RagB"/>
    <property type="match status" value="1"/>
</dbReference>
<evidence type="ECO:0000256" key="5">
    <source>
        <dbReference type="ARBA" id="ARBA00023237"/>
    </source>
</evidence>
<keyword evidence="4" id="KW-0472">Membrane</keyword>
<feature type="domain" description="RagB/SusD" evidence="6">
    <location>
        <begin position="362"/>
        <end position="559"/>
    </location>
</feature>
<keyword evidence="5" id="KW-0998">Cell outer membrane</keyword>
<dbReference type="Gene3D" id="1.25.40.390">
    <property type="match status" value="1"/>
</dbReference>
<dbReference type="PROSITE" id="PS51257">
    <property type="entry name" value="PROKAR_LIPOPROTEIN"/>
    <property type="match status" value="1"/>
</dbReference>
<dbReference type="InterPro" id="IPR012944">
    <property type="entry name" value="SusD_RagB_dom"/>
</dbReference>
<evidence type="ECO:0000256" key="1">
    <source>
        <dbReference type="ARBA" id="ARBA00004442"/>
    </source>
</evidence>
<name>A0A386HNH2_9BACT</name>
<dbReference type="Pfam" id="PF14322">
    <property type="entry name" value="SusD-like_3"/>
    <property type="match status" value="1"/>
</dbReference>
<dbReference type="EMBL" id="CP032489">
    <property type="protein sequence ID" value="AYD47303.1"/>
    <property type="molecule type" value="Genomic_DNA"/>
</dbReference>
<dbReference type="InterPro" id="IPR011990">
    <property type="entry name" value="TPR-like_helical_dom_sf"/>
</dbReference>
<accession>A0A386HNH2</accession>
<comment type="subcellular location">
    <subcellularLocation>
        <location evidence="1">Cell outer membrane</location>
    </subcellularLocation>
</comment>
<comment type="similarity">
    <text evidence="2">Belongs to the SusD family.</text>
</comment>
<evidence type="ECO:0000256" key="2">
    <source>
        <dbReference type="ARBA" id="ARBA00006275"/>
    </source>
</evidence>
<organism evidence="8 9">
    <name type="scientific">Arachidicoccus soli</name>
    <dbReference type="NCBI Taxonomy" id="2341117"/>
    <lineage>
        <taxon>Bacteria</taxon>
        <taxon>Pseudomonadati</taxon>
        <taxon>Bacteroidota</taxon>
        <taxon>Chitinophagia</taxon>
        <taxon>Chitinophagales</taxon>
        <taxon>Chitinophagaceae</taxon>
        <taxon>Arachidicoccus</taxon>
    </lineage>
</organism>
<evidence type="ECO:0000259" key="6">
    <source>
        <dbReference type="Pfam" id="PF07980"/>
    </source>
</evidence>
<gene>
    <name evidence="8" type="ORF">D6B99_06565</name>
</gene>
<evidence type="ECO:0000313" key="9">
    <source>
        <dbReference type="Proteomes" id="UP000266118"/>
    </source>
</evidence>
<protein>
    <submittedName>
        <fullName evidence="8">RagB/SusD family nutrient uptake outer membrane protein</fullName>
    </submittedName>
</protein>
<proteinExistence type="inferred from homology"/>
<feature type="domain" description="SusD-like N-terminal" evidence="7">
    <location>
        <begin position="21"/>
        <end position="231"/>
    </location>
</feature>